<dbReference type="GO" id="GO:0005524">
    <property type="term" value="F:ATP binding"/>
    <property type="evidence" value="ECO:0007669"/>
    <property type="project" value="UniProtKB-KW"/>
</dbReference>
<accession>A0A4D9DGL8</accession>
<dbReference type="EMBL" id="QXTE01000619">
    <property type="protein sequence ID" value="TFJ96645.1"/>
    <property type="molecule type" value="Genomic_DNA"/>
</dbReference>
<proteinExistence type="predicted"/>
<protein>
    <submittedName>
        <fullName evidence="2">Peptide ABC transporter ATP-binding protein</fullName>
    </submittedName>
</protein>
<keyword evidence="3" id="KW-1185">Reference proteome</keyword>
<evidence type="ECO:0000313" key="2">
    <source>
        <dbReference type="EMBL" id="TFJ96645.1"/>
    </source>
</evidence>
<feature type="region of interest" description="Disordered" evidence="1">
    <location>
        <begin position="75"/>
        <end position="113"/>
    </location>
</feature>
<sequence>MLIPRAAIGGGTMSGSRLRWEALRPARLDSHRGDVPGARLGSNPGRVLAPPGDTAVAVSGSTSHWGLWQTHFATPDTRARNPRPPCKGANTRPLGSGLSGTRLLVAASSRRQP</sequence>
<dbReference type="Proteomes" id="UP000297703">
    <property type="component" value="Unassembled WGS sequence"/>
</dbReference>
<reference evidence="2 3" key="1">
    <citation type="submission" date="2019-04" db="EMBL/GenBank/DDBJ databases">
        <title>Draft genome of the big-headed turtle Platysternon megacephalum.</title>
        <authorList>
            <person name="Gong S."/>
        </authorList>
    </citation>
    <scope>NUCLEOTIDE SEQUENCE [LARGE SCALE GENOMIC DNA]</scope>
    <source>
        <strain evidence="2">DO16091913</strain>
        <tissue evidence="2">Muscle</tissue>
    </source>
</reference>
<keyword evidence="2" id="KW-0067">ATP-binding</keyword>
<gene>
    <name evidence="2" type="ORF">DR999_PMT21562</name>
</gene>
<organism evidence="2 3">
    <name type="scientific">Platysternon megacephalum</name>
    <name type="common">big-headed turtle</name>
    <dbReference type="NCBI Taxonomy" id="55544"/>
    <lineage>
        <taxon>Eukaryota</taxon>
        <taxon>Metazoa</taxon>
        <taxon>Chordata</taxon>
        <taxon>Craniata</taxon>
        <taxon>Vertebrata</taxon>
        <taxon>Euteleostomi</taxon>
        <taxon>Archelosauria</taxon>
        <taxon>Testudinata</taxon>
        <taxon>Testudines</taxon>
        <taxon>Cryptodira</taxon>
        <taxon>Durocryptodira</taxon>
        <taxon>Testudinoidea</taxon>
        <taxon>Platysternidae</taxon>
        <taxon>Platysternon</taxon>
    </lineage>
</organism>
<keyword evidence="2" id="KW-0547">Nucleotide-binding</keyword>
<name>A0A4D9DGL8_9SAUR</name>
<comment type="caution">
    <text evidence="2">The sequence shown here is derived from an EMBL/GenBank/DDBJ whole genome shotgun (WGS) entry which is preliminary data.</text>
</comment>
<reference evidence="2 3" key="2">
    <citation type="submission" date="2019-04" db="EMBL/GenBank/DDBJ databases">
        <title>The genome sequence of big-headed turtle.</title>
        <authorList>
            <person name="Gong S."/>
        </authorList>
    </citation>
    <scope>NUCLEOTIDE SEQUENCE [LARGE SCALE GENOMIC DNA]</scope>
    <source>
        <strain evidence="2">DO16091913</strain>
        <tissue evidence="2">Muscle</tissue>
    </source>
</reference>
<dbReference type="AlphaFoldDB" id="A0A4D9DGL8"/>
<evidence type="ECO:0000313" key="3">
    <source>
        <dbReference type="Proteomes" id="UP000297703"/>
    </source>
</evidence>
<feature type="region of interest" description="Disordered" evidence="1">
    <location>
        <begin position="29"/>
        <end position="50"/>
    </location>
</feature>
<evidence type="ECO:0000256" key="1">
    <source>
        <dbReference type="SAM" id="MobiDB-lite"/>
    </source>
</evidence>